<dbReference type="Pfam" id="PF01321">
    <property type="entry name" value="Creatinase_N"/>
    <property type="match status" value="1"/>
</dbReference>
<dbReference type="Gene3D" id="3.40.350.10">
    <property type="entry name" value="Creatinase/prolidase N-terminal domain"/>
    <property type="match status" value="1"/>
</dbReference>
<dbReference type="InterPro" id="IPR000587">
    <property type="entry name" value="Creatinase_N"/>
</dbReference>
<dbReference type="SUPFAM" id="SSF53092">
    <property type="entry name" value="Creatinase/prolidase N-terminal domain"/>
    <property type="match status" value="1"/>
</dbReference>
<accession>X1K3X4</accession>
<dbReference type="InterPro" id="IPR029149">
    <property type="entry name" value="Creatin/AminoP/Spt16_N"/>
</dbReference>
<feature type="non-terminal residue" evidence="2">
    <location>
        <position position="67"/>
    </location>
</feature>
<evidence type="ECO:0000259" key="1">
    <source>
        <dbReference type="Pfam" id="PF01321"/>
    </source>
</evidence>
<sequence>MDYQIRTDKIREKIIKSKLDGFLIVGENNIRYLSGFFGKGSGSWVLLTKNQQYLLADSRFTEQANEQ</sequence>
<organism evidence="2">
    <name type="scientific">marine sediment metagenome</name>
    <dbReference type="NCBI Taxonomy" id="412755"/>
    <lineage>
        <taxon>unclassified sequences</taxon>
        <taxon>metagenomes</taxon>
        <taxon>ecological metagenomes</taxon>
    </lineage>
</organism>
<comment type="caution">
    <text evidence="2">The sequence shown here is derived from an EMBL/GenBank/DDBJ whole genome shotgun (WGS) entry which is preliminary data.</text>
</comment>
<feature type="domain" description="Creatinase N-terminal" evidence="1">
    <location>
        <begin position="6"/>
        <end position="67"/>
    </location>
</feature>
<proteinExistence type="predicted"/>
<protein>
    <recommendedName>
        <fullName evidence="1">Creatinase N-terminal domain-containing protein</fullName>
    </recommendedName>
</protein>
<gene>
    <name evidence="2" type="ORF">S03H2_67540</name>
</gene>
<dbReference type="EMBL" id="BARU01044241">
    <property type="protein sequence ID" value="GAH76763.1"/>
    <property type="molecule type" value="Genomic_DNA"/>
</dbReference>
<name>X1K3X4_9ZZZZ</name>
<reference evidence="2" key="1">
    <citation type="journal article" date="2014" name="Front. Microbiol.">
        <title>High frequency of phylogenetically diverse reductive dehalogenase-homologous genes in deep subseafloor sedimentary metagenomes.</title>
        <authorList>
            <person name="Kawai M."/>
            <person name="Futagami T."/>
            <person name="Toyoda A."/>
            <person name="Takaki Y."/>
            <person name="Nishi S."/>
            <person name="Hori S."/>
            <person name="Arai W."/>
            <person name="Tsubouchi T."/>
            <person name="Morono Y."/>
            <person name="Uchiyama I."/>
            <person name="Ito T."/>
            <person name="Fujiyama A."/>
            <person name="Inagaki F."/>
            <person name="Takami H."/>
        </authorList>
    </citation>
    <scope>NUCLEOTIDE SEQUENCE</scope>
    <source>
        <strain evidence="2">Expedition CK06-06</strain>
    </source>
</reference>
<evidence type="ECO:0000313" key="2">
    <source>
        <dbReference type="EMBL" id="GAH76763.1"/>
    </source>
</evidence>
<dbReference type="AlphaFoldDB" id="X1K3X4"/>